<accession>A0A9P0KLQ4</accession>
<evidence type="ECO:0000313" key="1">
    <source>
        <dbReference type="EMBL" id="CAH1976651.1"/>
    </source>
</evidence>
<name>A0A9P0KLQ4_ACAOB</name>
<dbReference type="PANTHER" id="PTHR47027:SF30">
    <property type="entry name" value="THAP-TYPE DOMAIN-CONTAINING PROTEIN"/>
    <property type="match status" value="1"/>
</dbReference>
<sequence length="136" mass="16191">MDIRIDNVKLQQVHSFKYLGFILEPNGRNEIQISERVGKANNLYYAMSEGFINKKDVSKKTKITVYNTIYRSILTYRCESWVLAQQQKSKLQAVEMKYLRRVKGVTKMDKIRNETIKTELQTESILEHIEMKQLRW</sequence>
<dbReference type="EMBL" id="CAKOFQ010006850">
    <property type="protein sequence ID" value="CAH1976651.1"/>
    <property type="molecule type" value="Genomic_DNA"/>
</dbReference>
<gene>
    <name evidence="1" type="ORF">ACAOBT_LOCUS12249</name>
</gene>
<dbReference type="Proteomes" id="UP001152888">
    <property type="component" value="Unassembled WGS sequence"/>
</dbReference>
<dbReference type="AlphaFoldDB" id="A0A9P0KLQ4"/>
<dbReference type="OrthoDB" id="1293503at2759"/>
<protein>
    <submittedName>
        <fullName evidence="1">Uncharacterized protein</fullName>
    </submittedName>
</protein>
<keyword evidence="2" id="KW-1185">Reference proteome</keyword>
<reference evidence="1" key="1">
    <citation type="submission" date="2022-03" db="EMBL/GenBank/DDBJ databases">
        <authorList>
            <person name="Sayadi A."/>
        </authorList>
    </citation>
    <scope>NUCLEOTIDE SEQUENCE</scope>
</reference>
<evidence type="ECO:0000313" key="2">
    <source>
        <dbReference type="Proteomes" id="UP001152888"/>
    </source>
</evidence>
<dbReference type="PANTHER" id="PTHR47027">
    <property type="entry name" value="REVERSE TRANSCRIPTASE DOMAIN-CONTAINING PROTEIN"/>
    <property type="match status" value="1"/>
</dbReference>
<proteinExistence type="predicted"/>
<comment type="caution">
    <text evidence="1">The sequence shown here is derived from an EMBL/GenBank/DDBJ whole genome shotgun (WGS) entry which is preliminary data.</text>
</comment>
<organism evidence="1 2">
    <name type="scientific">Acanthoscelides obtectus</name>
    <name type="common">Bean weevil</name>
    <name type="synonym">Bruchus obtectus</name>
    <dbReference type="NCBI Taxonomy" id="200917"/>
    <lineage>
        <taxon>Eukaryota</taxon>
        <taxon>Metazoa</taxon>
        <taxon>Ecdysozoa</taxon>
        <taxon>Arthropoda</taxon>
        <taxon>Hexapoda</taxon>
        <taxon>Insecta</taxon>
        <taxon>Pterygota</taxon>
        <taxon>Neoptera</taxon>
        <taxon>Endopterygota</taxon>
        <taxon>Coleoptera</taxon>
        <taxon>Polyphaga</taxon>
        <taxon>Cucujiformia</taxon>
        <taxon>Chrysomeloidea</taxon>
        <taxon>Chrysomelidae</taxon>
        <taxon>Bruchinae</taxon>
        <taxon>Bruchini</taxon>
        <taxon>Acanthoscelides</taxon>
    </lineage>
</organism>